<dbReference type="SMART" id="SM00678">
    <property type="entry name" value="WWE"/>
    <property type="match status" value="1"/>
</dbReference>
<dbReference type="Pfam" id="PF02825">
    <property type="entry name" value="WWE"/>
    <property type="match status" value="1"/>
</dbReference>
<comment type="pathway">
    <text evidence="1">Protein modification; protein ubiquitination.</text>
</comment>
<comment type="caution">
    <text evidence="3">The sequence shown here is derived from an EMBL/GenBank/DDBJ whole genome shotgun (WGS) entry which is preliminary data.</text>
</comment>
<name>A0ABQ9CWK8_9PASS</name>
<dbReference type="InterPro" id="IPR004170">
    <property type="entry name" value="WWE_dom"/>
</dbReference>
<evidence type="ECO:0000256" key="1">
    <source>
        <dbReference type="ARBA" id="ARBA00004906"/>
    </source>
</evidence>
<dbReference type="PROSITE" id="PS50918">
    <property type="entry name" value="WWE"/>
    <property type="match status" value="1"/>
</dbReference>
<organism evidence="3 4">
    <name type="scientific">Willisornis vidua</name>
    <name type="common">Xingu scale-backed antbird</name>
    <dbReference type="NCBI Taxonomy" id="1566151"/>
    <lineage>
        <taxon>Eukaryota</taxon>
        <taxon>Metazoa</taxon>
        <taxon>Chordata</taxon>
        <taxon>Craniata</taxon>
        <taxon>Vertebrata</taxon>
        <taxon>Euteleostomi</taxon>
        <taxon>Archelosauria</taxon>
        <taxon>Archosauria</taxon>
        <taxon>Dinosauria</taxon>
        <taxon>Saurischia</taxon>
        <taxon>Theropoda</taxon>
        <taxon>Coelurosauria</taxon>
        <taxon>Aves</taxon>
        <taxon>Neognathae</taxon>
        <taxon>Neoaves</taxon>
        <taxon>Telluraves</taxon>
        <taxon>Australaves</taxon>
        <taxon>Passeriformes</taxon>
        <taxon>Thamnophilidae</taxon>
        <taxon>Willisornis</taxon>
    </lineage>
</organism>
<evidence type="ECO:0000259" key="2">
    <source>
        <dbReference type="PROSITE" id="PS50918"/>
    </source>
</evidence>
<dbReference type="EMBL" id="WHWB01034610">
    <property type="protein sequence ID" value="KAJ7407321.1"/>
    <property type="molecule type" value="Genomic_DNA"/>
</dbReference>
<dbReference type="SUPFAM" id="SSF117839">
    <property type="entry name" value="WWE domain"/>
    <property type="match status" value="1"/>
</dbReference>
<dbReference type="Gene3D" id="3.30.720.50">
    <property type="match status" value="1"/>
</dbReference>
<proteinExistence type="predicted"/>
<feature type="domain" description="WWE" evidence="2">
    <location>
        <begin position="7"/>
        <end position="114"/>
    </location>
</feature>
<reference evidence="3" key="1">
    <citation type="submission" date="2019-10" db="EMBL/GenBank/DDBJ databases">
        <authorList>
            <person name="Soares A.E.R."/>
            <person name="Aleixo A."/>
            <person name="Schneider P."/>
            <person name="Miyaki C.Y."/>
            <person name="Schneider M.P."/>
            <person name="Mello C."/>
            <person name="Vasconcelos A.T.R."/>
        </authorList>
    </citation>
    <scope>NUCLEOTIDE SEQUENCE</scope>
    <source>
        <tissue evidence="3">Muscle</tissue>
    </source>
</reference>
<evidence type="ECO:0000313" key="3">
    <source>
        <dbReference type="EMBL" id="KAJ7407321.1"/>
    </source>
</evidence>
<keyword evidence="4" id="KW-1185">Reference proteome</keyword>
<protein>
    <recommendedName>
        <fullName evidence="2">WWE domain-containing protein</fullName>
    </recommendedName>
</protein>
<dbReference type="InterPro" id="IPR018123">
    <property type="entry name" value="WWE-dom_subgr"/>
</dbReference>
<accession>A0ABQ9CWK8</accession>
<sequence length="145" mass="15946">MLGLGRESKAALGTPRVLPAPWAQQAEGKAGPVLSIVNSNDEDEFGRWRPYRGNVCSYIEQVIQASQQKGRRVGSGLVSSIPLGRADPTLAPYVIDIPSLTQFRQDTAVRSIEKLALSVLSPKSLSLRLWDFTHVSKTKIVWTFV</sequence>
<gene>
    <name evidence="3" type="ORF">WISP_127307</name>
</gene>
<dbReference type="Proteomes" id="UP001145742">
    <property type="component" value="Unassembled WGS sequence"/>
</dbReference>
<evidence type="ECO:0000313" key="4">
    <source>
        <dbReference type="Proteomes" id="UP001145742"/>
    </source>
</evidence>
<dbReference type="InterPro" id="IPR037197">
    <property type="entry name" value="WWE_dom_sf"/>
</dbReference>